<gene>
    <name evidence="3" type="ORF">G5C66_23230</name>
</gene>
<dbReference type="InterPro" id="IPR053160">
    <property type="entry name" value="MFS_DHA3_Transporter"/>
</dbReference>
<evidence type="ECO:0000313" key="3">
    <source>
        <dbReference type="EMBL" id="NGN95636.1"/>
    </source>
</evidence>
<comment type="caution">
    <text evidence="3">The sequence shown here is derived from an EMBL/GenBank/DDBJ whole genome shotgun (WGS) entry which is preliminary data.</text>
</comment>
<evidence type="ECO:0000313" key="4">
    <source>
        <dbReference type="Proteomes" id="UP000483261"/>
    </source>
</evidence>
<dbReference type="Gene3D" id="1.20.1250.20">
    <property type="entry name" value="MFS general substrate transporter like domains"/>
    <property type="match status" value="1"/>
</dbReference>
<accession>A0A6M1R689</accession>
<dbReference type="SUPFAM" id="SSF103473">
    <property type="entry name" value="MFS general substrate transporter"/>
    <property type="match status" value="1"/>
</dbReference>
<evidence type="ECO:0000256" key="2">
    <source>
        <dbReference type="SAM" id="Phobius"/>
    </source>
</evidence>
<keyword evidence="2" id="KW-1133">Transmembrane helix</keyword>
<feature type="transmembrane region" description="Helical" evidence="2">
    <location>
        <begin position="31"/>
        <end position="49"/>
    </location>
</feature>
<dbReference type="Proteomes" id="UP000483261">
    <property type="component" value="Unassembled WGS sequence"/>
</dbReference>
<feature type="transmembrane region" description="Helical" evidence="2">
    <location>
        <begin position="246"/>
        <end position="268"/>
    </location>
</feature>
<keyword evidence="2" id="KW-0812">Transmembrane</keyword>
<reference evidence="3 4" key="1">
    <citation type="submission" date="2020-02" db="EMBL/GenBank/DDBJ databases">
        <title>Whole-genome analyses of novel actinobacteria.</title>
        <authorList>
            <person name="Sahin N."/>
        </authorList>
    </citation>
    <scope>NUCLEOTIDE SEQUENCE [LARGE SCALE GENOMIC DNA]</scope>
    <source>
        <strain evidence="3 4">KC13</strain>
    </source>
</reference>
<feature type="region of interest" description="Disordered" evidence="1">
    <location>
        <begin position="177"/>
        <end position="196"/>
    </location>
</feature>
<feature type="transmembrane region" description="Helical" evidence="2">
    <location>
        <begin position="361"/>
        <end position="386"/>
    </location>
</feature>
<dbReference type="PANTHER" id="PTHR23530:SF1">
    <property type="entry name" value="PERMEASE, MAJOR FACILITATOR SUPERFAMILY-RELATED"/>
    <property type="match status" value="1"/>
</dbReference>
<dbReference type="RefSeq" id="WP_165113593.1">
    <property type="nucleotide sequence ID" value="NZ_JAALAA010000027.1"/>
</dbReference>
<dbReference type="GO" id="GO:0022857">
    <property type="term" value="F:transmembrane transporter activity"/>
    <property type="evidence" value="ECO:0007669"/>
    <property type="project" value="InterPro"/>
</dbReference>
<organism evidence="3 4">
    <name type="scientific">Nocardioides turkmenicus</name>
    <dbReference type="NCBI Taxonomy" id="2711220"/>
    <lineage>
        <taxon>Bacteria</taxon>
        <taxon>Bacillati</taxon>
        <taxon>Actinomycetota</taxon>
        <taxon>Actinomycetes</taxon>
        <taxon>Propionibacteriales</taxon>
        <taxon>Nocardioidaceae</taxon>
        <taxon>Nocardioides</taxon>
    </lineage>
</organism>
<feature type="transmembrane region" description="Helical" evidence="2">
    <location>
        <begin position="61"/>
        <end position="79"/>
    </location>
</feature>
<feature type="transmembrane region" description="Helical" evidence="2">
    <location>
        <begin position="85"/>
        <end position="108"/>
    </location>
</feature>
<dbReference type="Pfam" id="PF07690">
    <property type="entry name" value="MFS_1"/>
    <property type="match status" value="1"/>
</dbReference>
<feature type="transmembrane region" description="Helical" evidence="2">
    <location>
        <begin position="129"/>
        <end position="147"/>
    </location>
</feature>
<dbReference type="InterPro" id="IPR011701">
    <property type="entry name" value="MFS"/>
</dbReference>
<keyword evidence="4" id="KW-1185">Reference proteome</keyword>
<name>A0A6M1R689_9ACTN</name>
<dbReference type="PANTHER" id="PTHR23530">
    <property type="entry name" value="TRANSPORT PROTEIN-RELATED"/>
    <property type="match status" value="1"/>
</dbReference>
<evidence type="ECO:0000256" key="1">
    <source>
        <dbReference type="SAM" id="MobiDB-lite"/>
    </source>
</evidence>
<dbReference type="InterPro" id="IPR036259">
    <property type="entry name" value="MFS_trans_sf"/>
</dbReference>
<proteinExistence type="predicted"/>
<protein>
    <submittedName>
        <fullName evidence="3">MFS transporter</fullName>
    </submittedName>
</protein>
<keyword evidence="2" id="KW-0472">Membrane</keyword>
<dbReference type="EMBL" id="JAALAA010000027">
    <property type="protein sequence ID" value="NGN95636.1"/>
    <property type="molecule type" value="Genomic_DNA"/>
</dbReference>
<feature type="transmembrane region" description="Helical" evidence="2">
    <location>
        <begin position="280"/>
        <end position="297"/>
    </location>
</feature>
<feature type="compositionally biased region" description="Acidic residues" evidence="1">
    <location>
        <begin position="187"/>
        <end position="196"/>
    </location>
</feature>
<sequence>MLAYHASRDAVPLYAVYALLFAEHGLSAGQISSLFVIWSVTAFVAEVPSGAWADTVDRRHLLVASALIHATAFAAWTWWPSYAGFVLGFVLWGVSGALMSGTFEALLYDDLVVRGESDRYPRLIGYARSSALVLTLLAELAAVPLLHAGGYQLVGVASVGMALVQGLLAATLPVSRSARHGGRDPDSDPDSDPDEDAVGYLTMLRAGLTEASRTPSVRRALLVASVLVGMTAYDEFFPLVADAHGMSATTVPVLVALATLAQAVGTALAGRTARMSPRTLAAVVGGGAALISVGALVHPYPGFLGIALGYGLLNNAMIVAETRLQDSIEGPARATVTSVLGVGEETVALVTYAFVGLGSGVIGVPIAVALVGLPLIAGAVASHLMLVHRCWSGVCRPGLPRTPRAACSLGRPCVGDPADAQMRDAGPHDIR</sequence>
<dbReference type="AlphaFoldDB" id="A0A6M1R689"/>